<keyword evidence="1" id="KW-0808">Transferase</keyword>
<dbReference type="InterPro" id="IPR011009">
    <property type="entry name" value="Kinase-like_dom_sf"/>
</dbReference>
<keyword evidence="1 2" id="KW-0418">Kinase</keyword>
<dbReference type="InterPro" id="IPR016477">
    <property type="entry name" value="Fructo-/Ketosamine-3-kinase"/>
</dbReference>
<comment type="similarity">
    <text evidence="1">Belongs to the fructosamine kinase family.</text>
</comment>
<sequence>MDLDYLRAHPETIPRLVEHQRIRITPLGGAKGGRVERWTLDDGTSLFAKVTEAPNDALPAEGRSLRRLAEAGAARVPEVLTAVPEMLVTAWVDRTGPSAAGAEEFGRRLAALHAAGEPTFGAETDGVLATLPLPNTPEPDWPTFYVKHRCGPLLRRARDGGALTAAQASTVDDALARLADAAGPPEPPARLHGDLWSGNVLPGRVGDVEGWWLIDPASYGGHRETDLAMLALFGLPFLDTVLAAYDETSPLAAGWRERVGLHQLFPLLVHCVLFGASYASRTVDAAKSF</sequence>
<dbReference type="GO" id="GO:0016301">
    <property type="term" value="F:kinase activity"/>
    <property type="evidence" value="ECO:0007669"/>
    <property type="project" value="UniProtKB-KW"/>
</dbReference>
<comment type="caution">
    <text evidence="2">The sequence shown here is derived from an EMBL/GenBank/DDBJ whole genome shotgun (WGS) entry which is preliminary data.</text>
</comment>
<dbReference type="EMBL" id="BAAAGX010000032">
    <property type="protein sequence ID" value="GAA0272964.1"/>
    <property type="molecule type" value="Genomic_DNA"/>
</dbReference>
<reference evidence="2 3" key="1">
    <citation type="journal article" date="2019" name="Int. J. Syst. Evol. Microbiol.">
        <title>The Global Catalogue of Microorganisms (GCM) 10K type strain sequencing project: providing services to taxonomists for standard genome sequencing and annotation.</title>
        <authorList>
            <consortium name="The Broad Institute Genomics Platform"/>
            <consortium name="The Broad Institute Genome Sequencing Center for Infectious Disease"/>
            <person name="Wu L."/>
            <person name="Ma J."/>
        </authorList>
    </citation>
    <scope>NUCLEOTIDE SEQUENCE [LARGE SCALE GENOMIC DNA]</scope>
    <source>
        <strain evidence="2 3">JCM 10425</strain>
    </source>
</reference>
<dbReference type="Gene3D" id="3.30.200.20">
    <property type="entry name" value="Phosphorylase Kinase, domain 1"/>
    <property type="match status" value="1"/>
</dbReference>
<name>A0ABN0V319_9ACTN</name>
<proteinExistence type="inferred from homology"/>
<dbReference type="PANTHER" id="PTHR12149">
    <property type="entry name" value="FRUCTOSAMINE 3 KINASE-RELATED PROTEIN"/>
    <property type="match status" value="1"/>
</dbReference>
<dbReference type="Gene3D" id="1.10.510.10">
    <property type="entry name" value="Transferase(Phosphotransferase) domain 1"/>
    <property type="match status" value="1"/>
</dbReference>
<evidence type="ECO:0000313" key="3">
    <source>
        <dbReference type="Proteomes" id="UP001500967"/>
    </source>
</evidence>
<evidence type="ECO:0000256" key="1">
    <source>
        <dbReference type="PIRNR" id="PIRNR006221"/>
    </source>
</evidence>
<dbReference type="Gene3D" id="1.20.1270.240">
    <property type="match status" value="1"/>
</dbReference>
<dbReference type="PANTHER" id="PTHR12149:SF8">
    <property type="entry name" value="PROTEIN-RIBULOSAMINE 3-KINASE"/>
    <property type="match status" value="1"/>
</dbReference>
<dbReference type="Proteomes" id="UP001500967">
    <property type="component" value="Unassembled WGS sequence"/>
</dbReference>
<dbReference type="RefSeq" id="WP_344653282.1">
    <property type="nucleotide sequence ID" value="NZ_BAAAGX010000032.1"/>
</dbReference>
<organism evidence="2 3">
    <name type="scientific">Cryptosporangium japonicum</name>
    <dbReference type="NCBI Taxonomy" id="80872"/>
    <lineage>
        <taxon>Bacteria</taxon>
        <taxon>Bacillati</taxon>
        <taxon>Actinomycetota</taxon>
        <taxon>Actinomycetes</taxon>
        <taxon>Cryptosporangiales</taxon>
        <taxon>Cryptosporangiaceae</taxon>
        <taxon>Cryptosporangium</taxon>
    </lineage>
</organism>
<accession>A0ABN0V319</accession>
<dbReference type="Pfam" id="PF03881">
    <property type="entry name" value="Fructosamin_kin"/>
    <property type="match status" value="1"/>
</dbReference>
<evidence type="ECO:0000313" key="2">
    <source>
        <dbReference type="EMBL" id="GAA0272964.1"/>
    </source>
</evidence>
<keyword evidence="3" id="KW-1185">Reference proteome</keyword>
<gene>
    <name evidence="2" type="ORF">GCM10009539_70490</name>
</gene>
<dbReference type="PIRSF" id="PIRSF006221">
    <property type="entry name" value="Ketosamine-3-kinase"/>
    <property type="match status" value="1"/>
</dbReference>
<dbReference type="SUPFAM" id="SSF56112">
    <property type="entry name" value="Protein kinase-like (PK-like)"/>
    <property type="match status" value="1"/>
</dbReference>
<protein>
    <submittedName>
        <fullName evidence="2">Fructosamine kinase family protein</fullName>
    </submittedName>
</protein>